<dbReference type="GO" id="GO:0043130">
    <property type="term" value="F:ubiquitin binding"/>
    <property type="evidence" value="ECO:0007669"/>
    <property type="project" value="TreeGrafter"/>
</dbReference>
<dbReference type="PROSITE" id="PS51153">
    <property type="entry name" value="RPW8"/>
    <property type="match status" value="1"/>
</dbReference>
<dbReference type="PANTHER" id="PTHR24209">
    <property type="entry name" value="PROTEIN DA1-RELATED 2"/>
    <property type="match status" value="1"/>
</dbReference>
<dbReference type="Pfam" id="PF05659">
    <property type="entry name" value="RPW8"/>
    <property type="match status" value="1"/>
</dbReference>
<sequence>MPISDVASLVGGAVLGAPFSEMFKQAIERAKKVKEFKSLFEDLASTMERLVPIINDIISMQGRSTHELEFLINTVQRAEEMVSKCSRVQWYNIADKVLYTRKIQGITWDVLKFSQVDLQFILLREQQHFRRSLEGNCSICEGCNSVIEDGCVVNNVLGVLWHPDCFCCDACHKPISTDEIGNHHVRKIYF</sequence>
<dbReference type="eggNOG" id="KOG1703">
    <property type="taxonomic scope" value="Eukaryota"/>
</dbReference>
<dbReference type="EnsemblPlants" id="Bo7g091310.1">
    <property type="protein sequence ID" value="Bo7g091310.1"/>
    <property type="gene ID" value="Bo7g091310"/>
</dbReference>
<name>A0A0D3DC28_BRAOL</name>
<accession>A0A0D3DC28</accession>
<evidence type="ECO:0000259" key="4">
    <source>
        <dbReference type="PROSITE" id="PS50023"/>
    </source>
</evidence>
<evidence type="ECO:0000256" key="1">
    <source>
        <dbReference type="ARBA" id="ARBA00022723"/>
    </source>
</evidence>
<reference evidence="6 7" key="1">
    <citation type="journal article" date="2014" name="Genome Biol.">
        <title>Transcriptome and methylome profiling reveals relics of genome dominance in the mesopolyploid Brassica oleracea.</title>
        <authorList>
            <person name="Parkin I.A."/>
            <person name="Koh C."/>
            <person name="Tang H."/>
            <person name="Robinson S.J."/>
            <person name="Kagale S."/>
            <person name="Clarke W.E."/>
            <person name="Town C.D."/>
            <person name="Nixon J."/>
            <person name="Krishnakumar V."/>
            <person name="Bidwell S.L."/>
            <person name="Denoeud F."/>
            <person name="Belcram H."/>
            <person name="Links M.G."/>
            <person name="Just J."/>
            <person name="Clarke C."/>
            <person name="Bender T."/>
            <person name="Huebert T."/>
            <person name="Mason A.S."/>
            <person name="Pires J.C."/>
            <person name="Barker G."/>
            <person name="Moore J."/>
            <person name="Walley P.G."/>
            <person name="Manoli S."/>
            <person name="Batley J."/>
            <person name="Edwards D."/>
            <person name="Nelson M.N."/>
            <person name="Wang X."/>
            <person name="Paterson A.H."/>
            <person name="King G."/>
            <person name="Bancroft I."/>
            <person name="Chalhoub B."/>
            <person name="Sharpe A.G."/>
        </authorList>
    </citation>
    <scope>NUCLEOTIDE SEQUENCE</scope>
    <source>
        <strain evidence="6 7">cv. TO1000</strain>
    </source>
</reference>
<keyword evidence="1 3" id="KW-0479">Metal-binding</keyword>
<organism evidence="6 7">
    <name type="scientific">Brassica oleracea var. oleracea</name>
    <dbReference type="NCBI Taxonomy" id="109376"/>
    <lineage>
        <taxon>Eukaryota</taxon>
        <taxon>Viridiplantae</taxon>
        <taxon>Streptophyta</taxon>
        <taxon>Embryophyta</taxon>
        <taxon>Tracheophyta</taxon>
        <taxon>Spermatophyta</taxon>
        <taxon>Magnoliopsida</taxon>
        <taxon>eudicotyledons</taxon>
        <taxon>Gunneridae</taxon>
        <taxon>Pentapetalae</taxon>
        <taxon>rosids</taxon>
        <taxon>malvids</taxon>
        <taxon>Brassicales</taxon>
        <taxon>Brassicaceae</taxon>
        <taxon>Brassiceae</taxon>
        <taxon>Brassica</taxon>
    </lineage>
</organism>
<feature type="domain" description="LIM zinc-binding" evidence="4">
    <location>
        <begin position="138"/>
        <end position="190"/>
    </location>
</feature>
<dbReference type="Pfam" id="PF00412">
    <property type="entry name" value="LIM"/>
    <property type="match status" value="1"/>
</dbReference>
<evidence type="ECO:0000313" key="7">
    <source>
        <dbReference type="Proteomes" id="UP000032141"/>
    </source>
</evidence>
<dbReference type="InterPro" id="IPR008808">
    <property type="entry name" value="Powdery_mildew-R_dom"/>
</dbReference>
<dbReference type="SMART" id="SM00132">
    <property type="entry name" value="LIM"/>
    <property type="match status" value="1"/>
</dbReference>
<keyword evidence="3" id="KW-0440">LIM domain</keyword>
<keyword evidence="2 3" id="KW-0862">Zinc</keyword>
<dbReference type="PANTHER" id="PTHR24209:SF28">
    <property type="entry name" value="PROTEIN DA1-RELATED 4-RELATED"/>
    <property type="match status" value="1"/>
</dbReference>
<dbReference type="Proteomes" id="UP000032141">
    <property type="component" value="Chromosome C7"/>
</dbReference>
<dbReference type="InterPro" id="IPR001781">
    <property type="entry name" value="Znf_LIM"/>
</dbReference>
<protein>
    <recommendedName>
        <fullName evidence="8">RPW8 domain-containing protein</fullName>
    </recommendedName>
</protein>
<dbReference type="Gene3D" id="2.10.110.10">
    <property type="entry name" value="Cysteine Rich Protein"/>
    <property type="match status" value="1"/>
</dbReference>
<dbReference type="STRING" id="109376.A0A0D3DC28"/>
<evidence type="ECO:0000259" key="5">
    <source>
        <dbReference type="PROSITE" id="PS51153"/>
    </source>
</evidence>
<dbReference type="Gramene" id="Bo7g091310.1">
    <property type="protein sequence ID" value="Bo7g091310.1"/>
    <property type="gene ID" value="Bo7g091310"/>
</dbReference>
<feature type="domain" description="RPW8" evidence="5">
    <location>
        <begin position="1"/>
        <end position="152"/>
    </location>
</feature>
<evidence type="ECO:0000256" key="3">
    <source>
        <dbReference type="PROSITE-ProRule" id="PRU00125"/>
    </source>
</evidence>
<dbReference type="SMR" id="A0A0D3DC28"/>
<dbReference type="InterPro" id="IPR045218">
    <property type="entry name" value="DA1-like"/>
</dbReference>
<dbReference type="PROSITE" id="PS50023">
    <property type="entry name" value="LIM_DOMAIN_2"/>
    <property type="match status" value="1"/>
</dbReference>
<proteinExistence type="predicted"/>
<dbReference type="OMA" id="MAECNEA"/>
<dbReference type="HOGENOM" id="CLU_1429894_0_0_1"/>
<reference evidence="6" key="2">
    <citation type="submission" date="2015-03" db="UniProtKB">
        <authorList>
            <consortium name="EnsemblPlants"/>
        </authorList>
    </citation>
    <scope>IDENTIFICATION</scope>
</reference>
<dbReference type="GO" id="GO:0046872">
    <property type="term" value="F:metal ion binding"/>
    <property type="evidence" value="ECO:0007669"/>
    <property type="project" value="UniProtKB-KW"/>
</dbReference>
<dbReference type="CDD" id="cd09396">
    <property type="entry name" value="LIM_DA1"/>
    <property type="match status" value="1"/>
</dbReference>
<keyword evidence="7" id="KW-1185">Reference proteome</keyword>
<evidence type="ECO:0008006" key="8">
    <source>
        <dbReference type="Google" id="ProtNLM"/>
    </source>
</evidence>
<evidence type="ECO:0000313" key="6">
    <source>
        <dbReference type="EnsemblPlants" id="Bo7g091310.1"/>
    </source>
</evidence>
<evidence type="ECO:0000256" key="2">
    <source>
        <dbReference type="ARBA" id="ARBA00022833"/>
    </source>
</evidence>
<dbReference type="AlphaFoldDB" id="A0A0D3DC28"/>